<dbReference type="RefSeq" id="WP_208268286.1">
    <property type="nucleotide sequence ID" value="NZ_BAAAGM010000010.1"/>
</dbReference>
<dbReference type="EMBL" id="JAGEOK010000012">
    <property type="protein sequence ID" value="MBO2439860.1"/>
    <property type="molecule type" value="Genomic_DNA"/>
</dbReference>
<dbReference type="InterPro" id="IPR051910">
    <property type="entry name" value="ComF/GntX_DNA_util-trans"/>
</dbReference>
<protein>
    <submittedName>
        <fullName evidence="4">ComF family protein</fullName>
    </submittedName>
</protein>
<feature type="domain" description="Phosphoribosyltransferase" evidence="3">
    <location>
        <begin position="195"/>
        <end position="240"/>
    </location>
</feature>
<comment type="caution">
    <text evidence="4">The sequence shown here is derived from an EMBL/GenBank/DDBJ whole genome shotgun (WGS) entry which is preliminary data.</text>
</comment>
<feature type="region of interest" description="Disordered" evidence="2">
    <location>
        <begin position="94"/>
        <end position="115"/>
    </location>
</feature>
<evidence type="ECO:0000313" key="4">
    <source>
        <dbReference type="EMBL" id="MBO2439860.1"/>
    </source>
</evidence>
<dbReference type="Proteomes" id="UP000666915">
    <property type="component" value="Unassembled WGS sequence"/>
</dbReference>
<gene>
    <name evidence="4" type="ORF">J4557_20250</name>
</gene>
<dbReference type="Gene3D" id="3.40.50.2020">
    <property type="match status" value="1"/>
</dbReference>
<name>A0ABS3R0T4_9ACTN</name>
<dbReference type="PANTHER" id="PTHR47505:SF1">
    <property type="entry name" value="DNA UTILIZATION PROTEIN YHGH"/>
    <property type="match status" value="1"/>
</dbReference>
<comment type="similarity">
    <text evidence="1">Belongs to the ComF/GntX family.</text>
</comment>
<evidence type="ECO:0000259" key="3">
    <source>
        <dbReference type="Pfam" id="PF00156"/>
    </source>
</evidence>
<dbReference type="InterPro" id="IPR029057">
    <property type="entry name" value="PRTase-like"/>
</dbReference>
<evidence type="ECO:0000313" key="5">
    <source>
        <dbReference type="Proteomes" id="UP000666915"/>
    </source>
</evidence>
<sequence length="245" mass="24779">MGFFGDLIDFLLPEICAGCGGEPGLLCGSCAAPLYGPARPARPAPPGLPPPWTVAAYEGAVQKIFSAYKEHGRTALATPIGEALAKAVDAALPEPRALGPPRGPGPPGGASAASVASAEPMPIVWVPSRRGAVRRRGHDPMRQAVAVAVHRLRAGGVPVVALGGLRQCRRVADQAGLGAKARRDNLNGALEAVAGAPLAGRRVVLVDDVVTTGASLSEAARALRAAGADVAAAATVAATPLRRTW</sequence>
<accession>A0ABS3R0T4</accession>
<dbReference type="InterPro" id="IPR000836">
    <property type="entry name" value="PRTase_dom"/>
</dbReference>
<reference evidence="4 5" key="1">
    <citation type="submission" date="2021-03" db="EMBL/GenBank/DDBJ databases">
        <authorList>
            <person name="Kanchanasin P."/>
            <person name="Saeng-In P."/>
            <person name="Phongsopitanun W."/>
            <person name="Yuki M."/>
            <person name="Kudo T."/>
            <person name="Ohkuma M."/>
            <person name="Tanasupawat S."/>
        </authorList>
    </citation>
    <scope>NUCLEOTIDE SEQUENCE [LARGE SCALE GENOMIC DNA]</scope>
    <source>
        <strain evidence="4 5">L46</strain>
    </source>
</reference>
<evidence type="ECO:0000256" key="2">
    <source>
        <dbReference type="SAM" id="MobiDB-lite"/>
    </source>
</evidence>
<proteinExistence type="inferred from homology"/>
<evidence type="ECO:0000256" key="1">
    <source>
        <dbReference type="ARBA" id="ARBA00008007"/>
    </source>
</evidence>
<organism evidence="4 5">
    <name type="scientific">Actinomadura nitritigenes</name>
    <dbReference type="NCBI Taxonomy" id="134602"/>
    <lineage>
        <taxon>Bacteria</taxon>
        <taxon>Bacillati</taxon>
        <taxon>Actinomycetota</taxon>
        <taxon>Actinomycetes</taxon>
        <taxon>Streptosporangiales</taxon>
        <taxon>Thermomonosporaceae</taxon>
        <taxon>Actinomadura</taxon>
    </lineage>
</organism>
<dbReference type="Pfam" id="PF00156">
    <property type="entry name" value="Pribosyltran"/>
    <property type="match status" value="1"/>
</dbReference>
<keyword evidence="5" id="KW-1185">Reference proteome</keyword>
<dbReference type="PANTHER" id="PTHR47505">
    <property type="entry name" value="DNA UTILIZATION PROTEIN YHGH"/>
    <property type="match status" value="1"/>
</dbReference>
<dbReference type="SUPFAM" id="SSF53271">
    <property type="entry name" value="PRTase-like"/>
    <property type="match status" value="1"/>
</dbReference>